<evidence type="ECO:0000256" key="6">
    <source>
        <dbReference type="ARBA" id="ARBA00029833"/>
    </source>
</evidence>
<dbReference type="AlphaFoldDB" id="A0A507EER2"/>
<keyword evidence="4" id="KW-0833">Ubl conjugation pathway</keyword>
<evidence type="ECO:0000256" key="3">
    <source>
        <dbReference type="ARBA" id="ARBA00022679"/>
    </source>
</evidence>
<organism evidence="7 8">
    <name type="scientific">Powellomyces hirtus</name>
    <dbReference type="NCBI Taxonomy" id="109895"/>
    <lineage>
        <taxon>Eukaryota</taxon>
        <taxon>Fungi</taxon>
        <taxon>Fungi incertae sedis</taxon>
        <taxon>Chytridiomycota</taxon>
        <taxon>Chytridiomycota incertae sedis</taxon>
        <taxon>Chytridiomycetes</taxon>
        <taxon>Spizellomycetales</taxon>
        <taxon>Powellomycetaceae</taxon>
        <taxon>Powellomyces</taxon>
    </lineage>
</organism>
<dbReference type="GO" id="GO:0000045">
    <property type="term" value="P:autophagosome assembly"/>
    <property type="evidence" value="ECO:0007669"/>
    <property type="project" value="TreeGrafter"/>
</dbReference>
<name>A0A507EER2_9FUNG</name>
<comment type="similarity">
    <text evidence="1">Belongs to the ATG10 family.</text>
</comment>
<dbReference type="Proteomes" id="UP000318582">
    <property type="component" value="Unassembled WGS sequence"/>
</dbReference>
<dbReference type="GO" id="GO:0005829">
    <property type="term" value="C:cytosol"/>
    <property type="evidence" value="ECO:0007669"/>
    <property type="project" value="TreeGrafter"/>
</dbReference>
<keyword evidence="3" id="KW-0808">Transferase</keyword>
<sequence>MVPDGDSLSAKFQADALSYLETSRSSNNPWTLVNHCQIVKTIFNVVRVCREETQSGVLSQGEELAEEMHEEHDLGALPCSSRDQDVNVEFHVIYSQTWQVPVMYFSAWTASGSPLSLDELKAVIKGGLPEIDEQFRTEYGMPVVSQQDHPVLGVPFFTIHPCQTAALLKELTAKSNDPALTPLMSWMSVMGTVFHPLPLINLSYFQR</sequence>
<reference evidence="7 8" key="1">
    <citation type="journal article" date="2019" name="Sci. Rep.">
        <title>Comparative genomics of chytrid fungi reveal insights into the obligate biotrophic and pathogenic lifestyle of Synchytrium endobioticum.</title>
        <authorList>
            <person name="van de Vossenberg B.T.L.H."/>
            <person name="Warris S."/>
            <person name="Nguyen H.D.T."/>
            <person name="van Gent-Pelzer M.P.E."/>
            <person name="Joly D.L."/>
            <person name="van de Geest H.C."/>
            <person name="Bonants P.J.M."/>
            <person name="Smith D.S."/>
            <person name="Levesque C.A."/>
            <person name="van der Lee T.A.J."/>
        </authorList>
    </citation>
    <scope>NUCLEOTIDE SEQUENCE [LARGE SCALE GENOMIC DNA]</scope>
    <source>
        <strain evidence="7 8">CBS 809.83</strain>
    </source>
</reference>
<evidence type="ECO:0000313" key="7">
    <source>
        <dbReference type="EMBL" id="TPX62699.1"/>
    </source>
</evidence>
<evidence type="ECO:0000256" key="4">
    <source>
        <dbReference type="ARBA" id="ARBA00022786"/>
    </source>
</evidence>
<comment type="caution">
    <text evidence="7">The sequence shown here is derived from an EMBL/GenBank/DDBJ whole genome shotgun (WGS) entry which is preliminary data.</text>
</comment>
<dbReference type="PANTHER" id="PTHR14957">
    <property type="entry name" value="UBIQUITIN-LIKE-CONJUGATING ENZYME ATG10"/>
    <property type="match status" value="1"/>
</dbReference>
<dbReference type="Pfam" id="PF03987">
    <property type="entry name" value="Autophagy_act_C"/>
    <property type="match status" value="1"/>
</dbReference>
<keyword evidence="5" id="KW-0072">Autophagy</keyword>
<proteinExistence type="inferred from homology"/>
<dbReference type="PANTHER" id="PTHR14957:SF1">
    <property type="entry name" value="UBIQUITIN-LIKE-CONJUGATING ENZYME ATG10"/>
    <property type="match status" value="1"/>
</dbReference>
<evidence type="ECO:0000256" key="2">
    <source>
        <dbReference type="ARBA" id="ARBA00021099"/>
    </source>
</evidence>
<dbReference type="GO" id="GO:0061651">
    <property type="term" value="F:Atg12 conjugating enzyme activity"/>
    <property type="evidence" value="ECO:0007669"/>
    <property type="project" value="TreeGrafter"/>
</dbReference>
<protein>
    <recommendedName>
        <fullName evidence="2">Ubiquitin-like-conjugating enzyme ATG10</fullName>
    </recommendedName>
    <alternativeName>
        <fullName evidence="6">Autophagy-related protein 10</fullName>
    </alternativeName>
</protein>
<keyword evidence="8" id="KW-1185">Reference proteome</keyword>
<gene>
    <name evidence="7" type="ORF">PhCBS80983_g00383</name>
</gene>
<evidence type="ECO:0000256" key="1">
    <source>
        <dbReference type="ARBA" id="ARBA00005696"/>
    </source>
</evidence>
<evidence type="ECO:0000313" key="8">
    <source>
        <dbReference type="Proteomes" id="UP000318582"/>
    </source>
</evidence>
<dbReference type="STRING" id="109895.A0A507EER2"/>
<evidence type="ECO:0000256" key="5">
    <source>
        <dbReference type="ARBA" id="ARBA00023006"/>
    </source>
</evidence>
<accession>A0A507EER2</accession>
<dbReference type="GO" id="GO:0000422">
    <property type="term" value="P:autophagy of mitochondrion"/>
    <property type="evidence" value="ECO:0007669"/>
    <property type="project" value="TreeGrafter"/>
</dbReference>
<dbReference type="InterPro" id="IPR007135">
    <property type="entry name" value="Atg3/Atg10"/>
</dbReference>
<dbReference type="EMBL" id="QEAQ01000002">
    <property type="protein sequence ID" value="TPX62699.1"/>
    <property type="molecule type" value="Genomic_DNA"/>
</dbReference>
<dbReference type="Gene3D" id="3.30.1460.50">
    <property type="match status" value="1"/>
</dbReference>
<dbReference type="GO" id="GO:0032446">
    <property type="term" value="P:protein modification by small protein conjugation"/>
    <property type="evidence" value="ECO:0007669"/>
    <property type="project" value="TreeGrafter"/>
</dbReference>